<evidence type="ECO:0000313" key="1">
    <source>
        <dbReference type="EMBL" id="RVU34698.1"/>
    </source>
</evidence>
<dbReference type="EMBL" id="SADE01000003">
    <property type="protein sequence ID" value="RVU34698.1"/>
    <property type="molecule type" value="Genomic_DNA"/>
</dbReference>
<name>A0A437QJP4_9PROT</name>
<protein>
    <submittedName>
        <fullName evidence="1">Uncharacterized protein</fullName>
    </submittedName>
</protein>
<dbReference type="RefSeq" id="WP_127766768.1">
    <property type="nucleotide sequence ID" value="NZ_SADE01000003.1"/>
</dbReference>
<gene>
    <name evidence="1" type="ORF">EOI86_17755</name>
</gene>
<dbReference type="Proteomes" id="UP000287447">
    <property type="component" value="Unassembled WGS sequence"/>
</dbReference>
<reference evidence="2" key="1">
    <citation type="submission" date="2019-01" db="EMBL/GenBank/DDBJ databases">
        <title>Gri0909 isolated from a small marine red alga.</title>
        <authorList>
            <person name="Kim J."/>
            <person name="Jeong S.E."/>
            <person name="Jeon C.O."/>
        </authorList>
    </citation>
    <scope>NUCLEOTIDE SEQUENCE [LARGE SCALE GENOMIC DNA]</scope>
    <source>
        <strain evidence="2">Gri0909</strain>
    </source>
</reference>
<organism evidence="1 2">
    <name type="scientific">Hwanghaeella grinnelliae</name>
    <dbReference type="NCBI Taxonomy" id="2500179"/>
    <lineage>
        <taxon>Bacteria</taxon>
        <taxon>Pseudomonadati</taxon>
        <taxon>Pseudomonadota</taxon>
        <taxon>Alphaproteobacteria</taxon>
        <taxon>Rhodospirillales</taxon>
        <taxon>Rhodospirillaceae</taxon>
        <taxon>Hwanghaeella</taxon>
    </lineage>
</organism>
<evidence type="ECO:0000313" key="2">
    <source>
        <dbReference type="Proteomes" id="UP000287447"/>
    </source>
</evidence>
<accession>A0A437QJP4</accession>
<proteinExistence type="predicted"/>
<keyword evidence="2" id="KW-1185">Reference proteome</keyword>
<sequence length="119" mass="13010">MVIVDGFALLNASPQNHGLRGIIWDLRSADITKLDAAALTAGLRGNPLPETIVANLRIAAVTEVDEESGRKDVVQDWITVGKSLDVANRRVFSRVHEAREWIKQNTANKPAGDAKTARR</sequence>
<dbReference type="AlphaFoldDB" id="A0A437QJP4"/>
<comment type="caution">
    <text evidence="1">The sequence shown here is derived from an EMBL/GenBank/DDBJ whole genome shotgun (WGS) entry which is preliminary data.</text>
</comment>